<evidence type="ECO:0000256" key="4">
    <source>
        <dbReference type="PROSITE-ProRule" id="PRU00339"/>
    </source>
</evidence>
<dbReference type="GO" id="GO:0006620">
    <property type="term" value="P:post-translational protein targeting to endoplasmic reticulum membrane"/>
    <property type="evidence" value="ECO:0007669"/>
    <property type="project" value="TreeGrafter"/>
</dbReference>
<dbReference type="PANTHER" id="PTHR45831">
    <property type="entry name" value="LD24721P"/>
    <property type="match status" value="1"/>
</dbReference>
<dbReference type="Proteomes" id="UP001187531">
    <property type="component" value="Unassembled WGS sequence"/>
</dbReference>
<feature type="domain" description="SGTA homodimerisation" evidence="6">
    <location>
        <begin position="10"/>
        <end position="70"/>
    </location>
</feature>
<dbReference type="PANTHER" id="PTHR45831:SF2">
    <property type="entry name" value="LD24721P"/>
    <property type="match status" value="1"/>
</dbReference>
<evidence type="ECO:0000256" key="2">
    <source>
        <dbReference type="ARBA" id="ARBA00022737"/>
    </source>
</evidence>
<organism evidence="7 8">
    <name type="scientific">Artemia franciscana</name>
    <name type="common">Brine shrimp</name>
    <name type="synonym">Artemia sanfranciscana</name>
    <dbReference type="NCBI Taxonomy" id="6661"/>
    <lineage>
        <taxon>Eukaryota</taxon>
        <taxon>Metazoa</taxon>
        <taxon>Ecdysozoa</taxon>
        <taxon>Arthropoda</taxon>
        <taxon>Crustacea</taxon>
        <taxon>Branchiopoda</taxon>
        <taxon>Anostraca</taxon>
        <taxon>Artemiidae</taxon>
        <taxon>Artemia</taxon>
    </lineage>
</organism>
<evidence type="ECO:0000313" key="7">
    <source>
        <dbReference type="EMBL" id="KAK2718320.1"/>
    </source>
</evidence>
<dbReference type="SMART" id="SM00028">
    <property type="entry name" value="TPR"/>
    <property type="match status" value="3"/>
</dbReference>
<feature type="repeat" description="TPR" evidence="4">
    <location>
        <begin position="172"/>
        <end position="205"/>
    </location>
</feature>
<keyword evidence="3 4" id="KW-0802">TPR repeat</keyword>
<dbReference type="EMBL" id="JAVRJZ010000009">
    <property type="protein sequence ID" value="KAK2718320.1"/>
    <property type="molecule type" value="Genomic_DNA"/>
</dbReference>
<proteinExistence type="inferred from homology"/>
<dbReference type="Pfam" id="PF16546">
    <property type="entry name" value="SGTA_dimer"/>
    <property type="match status" value="1"/>
</dbReference>
<evidence type="ECO:0000259" key="6">
    <source>
        <dbReference type="Pfam" id="PF16546"/>
    </source>
</evidence>
<dbReference type="InterPro" id="IPR032374">
    <property type="entry name" value="SGTA_dimer"/>
</dbReference>
<dbReference type="PROSITE" id="PS50293">
    <property type="entry name" value="TPR_REGION"/>
    <property type="match status" value="1"/>
</dbReference>
<dbReference type="AlphaFoldDB" id="A0AA88LE84"/>
<comment type="caution">
    <text evidence="7">The sequence shown here is derived from an EMBL/GenBank/DDBJ whole genome shotgun (WGS) entry which is preliminary data.</text>
</comment>
<dbReference type="InterPro" id="IPR019734">
    <property type="entry name" value="TPR_rpt"/>
</dbReference>
<dbReference type="GO" id="GO:0016020">
    <property type="term" value="C:membrane"/>
    <property type="evidence" value="ECO:0007669"/>
    <property type="project" value="TreeGrafter"/>
</dbReference>
<reference evidence="7" key="1">
    <citation type="submission" date="2023-07" db="EMBL/GenBank/DDBJ databases">
        <title>Chromosome-level genome assembly of Artemia franciscana.</title>
        <authorList>
            <person name="Jo E."/>
        </authorList>
    </citation>
    <scope>NUCLEOTIDE SEQUENCE</scope>
    <source>
        <tissue evidence="7">Whole body</tissue>
    </source>
</reference>
<keyword evidence="2" id="KW-0677">Repeat</keyword>
<dbReference type="PROSITE" id="PS50005">
    <property type="entry name" value="TPR"/>
    <property type="match status" value="1"/>
</dbReference>
<feature type="region of interest" description="Disordered" evidence="5">
    <location>
        <begin position="79"/>
        <end position="102"/>
    </location>
</feature>
<dbReference type="Gene3D" id="1.25.40.10">
    <property type="entry name" value="Tetratricopeptide repeat domain"/>
    <property type="match status" value="1"/>
</dbReference>
<gene>
    <name evidence="7" type="ORF">QYM36_005580</name>
</gene>
<dbReference type="EMBL" id="JAVRJZ010000009">
    <property type="protein sequence ID" value="KAK2718319.1"/>
    <property type="molecule type" value="Genomic_DNA"/>
</dbReference>
<name>A0AA88LE84_ARTSF</name>
<sequence>MEPVPVELSVKRLAFAIVQFLAEQNSIGNLSEDAKEGLEVATQCLERAFGLTADQASALSVSQSLLDIFHNATKNELPLKNEPEVRKEPELKKEPVSEADKAEAERLKTEGNDLMKAGRFLDAINCYTMAIKLDGQNAVYFCNRAAAHSKAENHKAAVDDCKKAIEIDPKYAKAYGRMGLAYSSLKQYKESLEAYQKAVQLEPENESYRVNVKISEDNLKQSTPEMPQGPFGNLLSGAAPGGFDFGAILSNPNLVNMASEMMANPAMQSFMNNLVGGMSSSAGAPNEGGAGLDSLLRAGQQLAAQMQNANPDLVEQLRRQMGGGGGENDPSGGNRE</sequence>
<dbReference type="InterPro" id="IPR047150">
    <property type="entry name" value="SGT"/>
</dbReference>
<keyword evidence="8" id="KW-1185">Reference proteome</keyword>
<comment type="similarity">
    <text evidence="1">Belongs to the SGT family.</text>
</comment>
<evidence type="ECO:0000256" key="5">
    <source>
        <dbReference type="SAM" id="MobiDB-lite"/>
    </source>
</evidence>
<feature type="region of interest" description="Disordered" evidence="5">
    <location>
        <begin position="306"/>
        <end position="336"/>
    </location>
</feature>
<dbReference type="SUPFAM" id="SSF48452">
    <property type="entry name" value="TPR-like"/>
    <property type="match status" value="1"/>
</dbReference>
<evidence type="ECO:0000256" key="3">
    <source>
        <dbReference type="ARBA" id="ARBA00022803"/>
    </source>
</evidence>
<evidence type="ECO:0000313" key="8">
    <source>
        <dbReference type="Proteomes" id="UP001187531"/>
    </source>
</evidence>
<dbReference type="Gene3D" id="1.20.5.420">
    <property type="entry name" value="Immunoglobulin FC, subunit C"/>
    <property type="match status" value="1"/>
</dbReference>
<evidence type="ECO:0000256" key="1">
    <source>
        <dbReference type="ARBA" id="ARBA00008175"/>
    </source>
</evidence>
<dbReference type="GO" id="GO:0060090">
    <property type="term" value="F:molecular adaptor activity"/>
    <property type="evidence" value="ECO:0007669"/>
    <property type="project" value="TreeGrafter"/>
</dbReference>
<dbReference type="GO" id="GO:0072380">
    <property type="term" value="C:TRC complex"/>
    <property type="evidence" value="ECO:0007669"/>
    <property type="project" value="TreeGrafter"/>
</dbReference>
<protein>
    <recommendedName>
        <fullName evidence="6">SGTA homodimerisation domain-containing protein</fullName>
    </recommendedName>
</protein>
<dbReference type="InterPro" id="IPR011990">
    <property type="entry name" value="TPR-like_helical_dom_sf"/>
</dbReference>
<dbReference type="Pfam" id="PF00515">
    <property type="entry name" value="TPR_1"/>
    <property type="match status" value="2"/>
</dbReference>
<accession>A0AA88LE84</accession>